<sequence>MQPLNNSYQASIPTRILDETLSHRHLLVQMLLGILNNKKN</sequence>
<dbReference type="EMBL" id="GGEC01065482">
    <property type="protein sequence ID" value="MBX45966.1"/>
    <property type="molecule type" value="Transcribed_RNA"/>
</dbReference>
<accession>A0A2P2NTX9</accession>
<evidence type="ECO:0000313" key="1">
    <source>
        <dbReference type="EMBL" id="MBX45966.1"/>
    </source>
</evidence>
<protein>
    <submittedName>
        <fullName evidence="1">Uncharacterized protein</fullName>
    </submittedName>
</protein>
<reference evidence="1" key="1">
    <citation type="submission" date="2018-02" db="EMBL/GenBank/DDBJ databases">
        <title>Rhizophora mucronata_Transcriptome.</title>
        <authorList>
            <person name="Meera S.P."/>
            <person name="Sreeshan A."/>
            <person name="Augustine A."/>
        </authorList>
    </citation>
    <scope>NUCLEOTIDE SEQUENCE</scope>
    <source>
        <tissue evidence="1">Leaf</tissue>
    </source>
</reference>
<name>A0A2P2NTX9_RHIMU</name>
<dbReference type="AlphaFoldDB" id="A0A2P2NTX9"/>
<organism evidence="1">
    <name type="scientific">Rhizophora mucronata</name>
    <name type="common">Asiatic mangrove</name>
    <dbReference type="NCBI Taxonomy" id="61149"/>
    <lineage>
        <taxon>Eukaryota</taxon>
        <taxon>Viridiplantae</taxon>
        <taxon>Streptophyta</taxon>
        <taxon>Embryophyta</taxon>
        <taxon>Tracheophyta</taxon>
        <taxon>Spermatophyta</taxon>
        <taxon>Magnoliopsida</taxon>
        <taxon>eudicotyledons</taxon>
        <taxon>Gunneridae</taxon>
        <taxon>Pentapetalae</taxon>
        <taxon>rosids</taxon>
        <taxon>fabids</taxon>
        <taxon>Malpighiales</taxon>
        <taxon>Rhizophoraceae</taxon>
        <taxon>Rhizophora</taxon>
    </lineage>
</organism>
<proteinExistence type="predicted"/>